<proteinExistence type="predicted"/>
<dbReference type="NCBIfam" id="TIGR01443">
    <property type="entry name" value="intein_Cterm"/>
    <property type="match status" value="1"/>
</dbReference>
<evidence type="ECO:0008006" key="4">
    <source>
        <dbReference type="Google" id="ProtNLM"/>
    </source>
</evidence>
<protein>
    <recommendedName>
        <fullName evidence="4">Intein C-terminal splicing domain-containing protein</fullName>
    </recommendedName>
</protein>
<evidence type="ECO:0000313" key="3">
    <source>
        <dbReference type="Proteomes" id="UP001499854"/>
    </source>
</evidence>
<accession>A0ABN2SA59</accession>
<dbReference type="Proteomes" id="UP001499854">
    <property type="component" value="Unassembled WGS sequence"/>
</dbReference>
<organism evidence="2 3">
    <name type="scientific">Catenulispora subtropica</name>
    <dbReference type="NCBI Taxonomy" id="450798"/>
    <lineage>
        <taxon>Bacteria</taxon>
        <taxon>Bacillati</taxon>
        <taxon>Actinomycetota</taxon>
        <taxon>Actinomycetes</taxon>
        <taxon>Catenulisporales</taxon>
        <taxon>Catenulisporaceae</taxon>
        <taxon>Catenulispora</taxon>
    </lineage>
</organism>
<comment type="caution">
    <text evidence="2">The sequence shown here is derived from an EMBL/GenBank/DDBJ whole genome shotgun (WGS) entry which is preliminary data.</text>
</comment>
<evidence type="ECO:0000256" key="1">
    <source>
        <dbReference type="SAM" id="MobiDB-lite"/>
    </source>
</evidence>
<dbReference type="RefSeq" id="WP_344659631.1">
    <property type="nucleotide sequence ID" value="NZ_BAAAQM010000031.1"/>
</dbReference>
<name>A0ABN2SA59_9ACTN</name>
<keyword evidence="3" id="KW-1185">Reference proteome</keyword>
<dbReference type="PROSITE" id="PS50818">
    <property type="entry name" value="INTEIN_C_TER"/>
    <property type="match status" value="1"/>
</dbReference>
<sequence length="123" mass="13539">MGGVTPAVSDGDMWDLSVPGDHDFYVVAGNASVLVHNCPPVALRSSRLTEKELQRVSFRYQRYATGTDTEVTWNYNGEVTEVDGDTGTWIQEAKWTGGDDDEWPTSNFNPAHRQPEPTTSGSC</sequence>
<reference evidence="2 3" key="1">
    <citation type="journal article" date="2019" name="Int. J. Syst. Evol. Microbiol.">
        <title>The Global Catalogue of Microorganisms (GCM) 10K type strain sequencing project: providing services to taxonomists for standard genome sequencing and annotation.</title>
        <authorList>
            <consortium name="The Broad Institute Genomics Platform"/>
            <consortium name="The Broad Institute Genome Sequencing Center for Infectious Disease"/>
            <person name="Wu L."/>
            <person name="Ma J."/>
        </authorList>
    </citation>
    <scope>NUCLEOTIDE SEQUENCE [LARGE SCALE GENOMIC DNA]</scope>
    <source>
        <strain evidence="2 3">JCM 16013</strain>
    </source>
</reference>
<dbReference type="InterPro" id="IPR030934">
    <property type="entry name" value="Intein_C"/>
</dbReference>
<feature type="region of interest" description="Disordered" evidence="1">
    <location>
        <begin position="95"/>
        <end position="123"/>
    </location>
</feature>
<dbReference type="EMBL" id="BAAAQM010000031">
    <property type="protein sequence ID" value="GAA1983133.1"/>
    <property type="molecule type" value="Genomic_DNA"/>
</dbReference>
<gene>
    <name evidence="2" type="ORF">GCM10009838_50940</name>
</gene>
<evidence type="ECO:0000313" key="2">
    <source>
        <dbReference type="EMBL" id="GAA1983133.1"/>
    </source>
</evidence>